<proteinExistence type="predicted"/>
<feature type="non-terminal residue" evidence="1">
    <location>
        <position position="56"/>
    </location>
</feature>
<gene>
    <name evidence="1" type="ORF">M9458_023244</name>
</gene>
<feature type="non-terminal residue" evidence="1">
    <location>
        <position position="1"/>
    </location>
</feature>
<name>A0ABD0Q3H3_CIRMR</name>
<comment type="caution">
    <text evidence="1">The sequence shown here is derived from an EMBL/GenBank/DDBJ whole genome shotgun (WGS) entry which is preliminary data.</text>
</comment>
<accession>A0ABD0Q3H3</accession>
<dbReference type="AlphaFoldDB" id="A0ABD0Q3H3"/>
<dbReference type="Proteomes" id="UP001529510">
    <property type="component" value="Unassembled WGS sequence"/>
</dbReference>
<reference evidence="1 2" key="1">
    <citation type="submission" date="2024-05" db="EMBL/GenBank/DDBJ databases">
        <title>Genome sequencing and assembly of Indian major carp, Cirrhinus mrigala (Hamilton, 1822).</title>
        <authorList>
            <person name="Mohindra V."/>
            <person name="Chowdhury L.M."/>
            <person name="Lal K."/>
            <person name="Jena J.K."/>
        </authorList>
    </citation>
    <scope>NUCLEOTIDE SEQUENCE [LARGE SCALE GENOMIC DNA]</scope>
    <source>
        <strain evidence="1">CM1030</strain>
        <tissue evidence="1">Blood</tissue>
    </source>
</reference>
<protein>
    <submittedName>
        <fullName evidence="1">Uncharacterized protein</fullName>
    </submittedName>
</protein>
<sequence length="56" mass="6441">ALQKPIISVSKDDDLLMISCEIPLSVRADFICSLYTEDDDLLYQRDSQRRQSGEHL</sequence>
<evidence type="ECO:0000313" key="1">
    <source>
        <dbReference type="EMBL" id="KAL0180838.1"/>
    </source>
</evidence>
<dbReference type="EMBL" id="JAMKFB020000011">
    <property type="protein sequence ID" value="KAL0180838.1"/>
    <property type="molecule type" value="Genomic_DNA"/>
</dbReference>
<organism evidence="1 2">
    <name type="scientific">Cirrhinus mrigala</name>
    <name type="common">Mrigala</name>
    <dbReference type="NCBI Taxonomy" id="683832"/>
    <lineage>
        <taxon>Eukaryota</taxon>
        <taxon>Metazoa</taxon>
        <taxon>Chordata</taxon>
        <taxon>Craniata</taxon>
        <taxon>Vertebrata</taxon>
        <taxon>Euteleostomi</taxon>
        <taxon>Actinopterygii</taxon>
        <taxon>Neopterygii</taxon>
        <taxon>Teleostei</taxon>
        <taxon>Ostariophysi</taxon>
        <taxon>Cypriniformes</taxon>
        <taxon>Cyprinidae</taxon>
        <taxon>Labeoninae</taxon>
        <taxon>Labeonini</taxon>
        <taxon>Cirrhinus</taxon>
    </lineage>
</organism>
<keyword evidence="2" id="KW-1185">Reference proteome</keyword>
<evidence type="ECO:0000313" key="2">
    <source>
        <dbReference type="Proteomes" id="UP001529510"/>
    </source>
</evidence>